<dbReference type="Proteomes" id="UP001522816">
    <property type="component" value="Unassembled WGS sequence"/>
</dbReference>
<evidence type="ECO:0000256" key="1">
    <source>
        <dbReference type="SAM" id="Coils"/>
    </source>
</evidence>
<dbReference type="EMBL" id="JAJIAR010000026">
    <property type="protein sequence ID" value="MCK8612232.1"/>
    <property type="molecule type" value="Genomic_DNA"/>
</dbReference>
<organism evidence="3 4">
    <name type="scientific">Apilactobacillus nanyangensis</name>
    <dbReference type="NCBI Taxonomy" id="2799579"/>
    <lineage>
        <taxon>Bacteria</taxon>
        <taxon>Bacillati</taxon>
        <taxon>Bacillota</taxon>
        <taxon>Bacilli</taxon>
        <taxon>Lactobacillales</taxon>
        <taxon>Lactobacillaceae</taxon>
        <taxon>Apilactobacillus</taxon>
    </lineage>
</organism>
<feature type="coiled-coil region" evidence="1">
    <location>
        <begin position="76"/>
        <end position="103"/>
    </location>
</feature>
<gene>
    <name evidence="3" type="ORF">LNP10_06985</name>
</gene>
<proteinExistence type="predicted"/>
<keyword evidence="1" id="KW-0175">Coiled coil</keyword>
<evidence type="ECO:0000256" key="2">
    <source>
        <dbReference type="SAM" id="MobiDB-lite"/>
    </source>
</evidence>
<protein>
    <submittedName>
        <fullName evidence="3">Helix-turn-helix domain-containing protein</fullName>
    </submittedName>
</protein>
<evidence type="ECO:0000313" key="4">
    <source>
        <dbReference type="Proteomes" id="UP001522816"/>
    </source>
</evidence>
<accession>A0ABT0HZ85</accession>
<name>A0ABT0HZ85_9LACO</name>
<sequence length="164" mass="18795">MNKTIREIADDLNISKQRVYRYIERNNIKEIKTDKNAKYYDDAAQKIIINHFGDASDNGSNSDAAAEANQLKEDIIKRQDDEINRLAKQVENLQRIIDTQAKQFDQQQQLELESIRTFQDNKLISSDTSKDAKNDATSVSRDAAAKDTKAEKGGLFKRFWHSGK</sequence>
<comment type="caution">
    <text evidence="3">The sequence shown here is derived from an EMBL/GenBank/DDBJ whole genome shotgun (WGS) entry which is preliminary data.</text>
</comment>
<keyword evidence="4" id="KW-1185">Reference proteome</keyword>
<evidence type="ECO:0000313" key="3">
    <source>
        <dbReference type="EMBL" id="MCK8612232.1"/>
    </source>
</evidence>
<feature type="region of interest" description="Disordered" evidence="2">
    <location>
        <begin position="123"/>
        <end position="148"/>
    </location>
</feature>
<dbReference type="RefSeq" id="WP_248596934.1">
    <property type="nucleotide sequence ID" value="NZ_JAJIAR010000026.1"/>
</dbReference>
<reference evidence="3 4" key="1">
    <citation type="submission" date="2021-11" db="EMBL/GenBank/DDBJ databases">
        <title>Comparative genomics of bee honey and flower isolates.</title>
        <authorList>
            <person name="Bechtner J.D."/>
            <person name="Gallus M.K."/>
            <person name="Ehrmann M."/>
        </authorList>
    </citation>
    <scope>NUCLEOTIDE SEQUENCE [LARGE SCALE GENOMIC DNA]</scope>
    <source>
        <strain evidence="3 4">7</strain>
    </source>
</reference>